<accession>A0AAV4M5G8</accession>
<protein>
    <submittedName>
        <fullName evidence="2">Uncharacterized protein</fullName>
    </submittedName>
</protein>
<keyword evidence="3" id="KW-1185">Reference proteome</keyword>
<organism evidence="2 3">
    <name type="scientific">Caerostris extrusa</name>
    <name type="common">Bark spider</name>
    <name type="synonym">Caerostris bankana</name>
    <dbReference type="NCBI Taxonomy" id="172846"/>
    <lineage>
        <taxon>Eukaryota</taxon>
        <taxon>Metazoa</taxon>
        <taxon>Ecdysozoa</taxon>
        <taxon>Arthropoda</taxon>
        <taxon>Chelicerata</taxon>
        <taxon>Arachnida</taxon>
        <taxon>Araneae</taxon>
        <taxon>Araneomorphae</taxon>
        <taxon>Entelegynae</taxon>
        <taxon>Araneoidea</taxon>
        <taxon>Araneidae</taxon>
        <taxon>Caerostris</taxon>
    </lineage>
</organism>
<evidence type="ECO:0000256" key="1">
    <source>
        <dbReference type="SAM" id="MobiDB-lite"/>
    </source>
</evidence>
<reference evidence="2 3" key="1">
    <citation type="submission" date="2021-06" db="EMBL/GenBank/DDBJ databases">
        <title>Caerostris extrusa draft genome.</title>
        <authorList>
            <person name="Kono N."/>
            <person name="Arakawa K."/>
        </authorList>
    </citation>
    <scope>NUCLEOTIDE SEQUENCE [LARGE SCALE GENOMIC DNA]</scope>
</reference>
<feature type="region of interest" description="Disordered" evidence="1">
    <location>
        <begin position="1"/>
        <end position="23"/>
    </location>
</feature>
<sequence>MCSRTLPTSEGCTRRRGRKAHRVPATRLEENRLKIPTLSGEEIRCSKFLVQVMNSFWEVSKVLGTLFTGFRNFVYALEKSISFILR</sequence>
<name>A0AAV4M5G8_CAEEX</name>
<comment type="caution">
    <text evidence="2">The sequence shown here is derived from an EMBL/GenBank/DDBJ whole genome shotgun (WGS) entry which is preliminary data.</text>
</comment>
<dbReference type="EMBL" id="BPLR01001880">
    <property type="protein sequence ID" value="GIX67480.1"/>
    <property type="molecule type" value="Genomic_DNA"/>
</dbReference>
<gene>
    <name evidence="2" type="ORF">CEXT_216471</name>
</gene>
<dbReference type="Proteomes" id="UP001054945">
    <property type="component" value="Unassembled WGS sequence"/>
</dbReference>
<proteinExistence type="predicted"/>
<evidence type="ECO:0000313" key="3">
    <source>
        <dbReference type="Proteomes" id="UP001054945"/>
    </source>
</evidence>
<evidence type="ECO:0000313" key="2">
    <source>
        <dbReference type="EMBL" id="GIX67480.1"/>
    </source>
</evidence>
<feature type="compositionally biased region" description="Polar residues" evidence="1">
    <location>
        <begin position="1"/>
        <end position="11"/>
    </location>
</feature>
<dbReference type="AlphaFoldDB" id="A0AAV4M5G8"/>
<feature type="compositionally biased region" description="Basic residues" evidence="1">
    <location>
        <begin position="14"/>
        <end position="23"/>
    </location>
</feature>